<dbReference type="OrthoDB" id="85838at2157"/>
<dbReference type="Pfam" id="PF02579">
    <property type="entry name" value="Nitro_FeMo-Co"/>
    <property type="match status" value="1"/>
</dbReference>
<dbReference type="STRING" id="304371.MCP_0472"/>
<keyword evidence="3" id="KW-1185">Reference proteome</keyword>
<dbReference type="eggNOG" id="arCOG02734">
    <property type="taxonomic scope" value="Archaea"/>
</dbReference>
<dbReference type="EMBL" id="AP011532">
    <property type="protein sequence ID" value="BAI60544.1"/>
    <property type="molecule type" value="Genomic_DNA"/>
</dbReference>
<dbReference type="RefSeq" id="WP_012899224.1">
    <property type="nucleotide sequence ID" value="NC_013665.1"/>
</dbReference>
<dbReference type="Proteomes" id="UP000001882">
    <property type="component" value="Chromosome"/>
</dbReference>
<dbReference type="InterPro" id="IPR003731">
    <property type="entry name" value="Di-Nase_FeMo-co_biosynth"/>
</dbReference>
<evidence type="ECO:0000313" key="3">
    <source>
        <dbReference type="Proteomes" id="UP000001882"/>
    </source>
</evidence>
<sequence length="116" mass="12605">MKICVPMKSTMVHNHFGKASEFMLLMVEESKVVSRETIKNPGREKGAVLELMPAHGVTHVISGGMGERVKGIMRERNIVVVTGALGSIDNAVERFLKGELKPVEAPCCGENLCGKK</sequence>
<reference evidence="2 3" key="1">
    <citation type="journal article" date="2007" name="Appl. Environ. Microbiol.">
        <title>Isolation of key methanogens for global methane emission from rice paddy fields: a novel isolate affiliated with the clone cluster rice cluster I.</title>
        <authorList>
            <person name="Sakai S."/>
            <person name="Imachi H."/>
            <person name="Sekiguchi Y."/>
            <person name="Ohashi A."/>
            <person name="Harada H."/>
            <person name="Kamagata Y."/>
        </authorList>
    </citation>
    <scope>NUCLEOTIDE SEQUENCE [LARGE SCALE GENOMIC DNA]</scope>
    <source>
        <strain evidence="3">DSM 17711 / JCM 13418 / NBRC 101707 / SANAE</strain>
    </source>
</reference>
<dbReference type="Gene3D" id="3.30.420.130">
    <property type="entry name" value="Dinitrogenase iron-molybdenum cofactor biosynthesis domain"/>
    <property type="match status" value="1"/>
</dbReference>
<dbReference type="KEGG" id="mpd:MCP_0472"/>
<dbReference type="AlphaFoldDB" id="D1YVS2"/>
<proteinExistence type="predicted"/>
<accession>D1YVS2</accession>
<dbReference type="PANTHER" id="PTHR42983">
    <property type="entry name" value="DINITROGENASE IRON-MOLYBDENUM COFACTOR PROTEIN-RELATED"/>
    <property type="match status" value="1"/>
</dbReference>
<gene>
    <name evidence="2" type="ordered locus">MCP_0472</name>
</gene>
<protein>
    <recommendedName>
        <fullName evidence="1">Dinitrogenase iron-molybdenum cofactor biosynthesis domain-containing protein</fullName>
    </recommendedName>
</protein>
<dbReference type="InterPro" id="IPR036105">
    <property type="entry name" value="DiNase_FeMo-co_biosyn_sf"/>
</dbReference>
<dbReference type="SUPFAM" id="SSF53146">
    <property type="entry name" value="Nitrogenase accessory factor-like"/>
    <property type="match status" value="1"/>
</dbReference>
<dbReference type="GeneID" id="8680563"/>
<dbReference type="InParanoid" id="D1YVS2"/>
<organism evidence="2 3">
    <name type="scientific">Methanocella paludicola (strain DSM 17711 / JCM 13418 / NBRC 101707 / SANAE)</name>
    <dbReference type="NCBI Taxonomy" id="304371"/>
    <lineage>
        <taxon>Archaea</taxon>
        <taxon>Methanobacteriati</taxon>
        <taxon>Methanobacteriota</taxon>
        <taxon>Stenosarchaea group</taxon>
        <taxon>Methanomicrobia</taxon>
        <taxon>Methanocellales</taxon>
        <taxon>Methanocellaceae</taxon>
        <taxon>Methanocella</taxon>
    </lineage>
</organism>
<dbReference type="PANTHER" id="PTHR42983:SF1">
    <property type="entry name" value="IRON-MOLYBDENUM PROTEIN"/>
    <property type="match status" value="1"/>
</dbReference>
<name>D1YVS2_METPS</name>
<reference evidence="3" key="3">
    <citation type="journal article" date="2011" name="PLoS ONE">
        <title>Genome sequence of a mesophilic hydrogenotrophic methanogen Methanocella paludicola, the first cultivated representative of the order Methanocellales.</title>
        <authorList>
            <person name="Sakai S."/>
            <person name="Takaki Y."/>
            <person name="Shimamura S."/>
            <person name="Sekine M."/>
            <person name="Tajima T."/>
            <person name="Kosugi H."/>
            <person name="Ichikawa N."/>
            <person name="Tasumi E."/>
            <person name="Hiraki A.T."/>
            <person name="Shimizu A."/>
            <person name="Kato Y."/>
            <person name="Nishiko R."/>
            <person name="Mori K."/>
            <person name="Fujita N."/>
            <person name="Imachi H."/>
            <person name="Takai K."/>
        </authorList>
    </citation>
    <scope>NUCLEOTIDE SEQUENCE [LARGE SCALE GENOMIC DNA]</scope>
    <source>
        <strain evidence="3">DSM 17711 / JCM 13418 / NBRC 101707 / SANAE</strain>
    </source>
</reference>
<feature type="domain" description="Dinitrogenase iron-molybdenum cofactor biosynthesis" evidence="1">
    <location>
        <begin position="10"/>
        <end position="97"/>
    </location>
</feature>
<evidence type="ECO:0000313" key="2">
    <source>
        <dbReference type="EMBL" id="BAI60544.1"/>
    </source>
</evidence>
<reference evidence="2 3" key="2">
    <citation type="journal article" date="2008" name="Int. J. Syst. Evol. Microbiol.">
        <title>Methanocella paludicola gen. nov., sp. nov., a methane-producing archaeon, the first isolate of the lineage 'Rice Cluster I', and proposal of the new archaeal order Methanocellales ord. nov.</title>
        <authorList>
            <person name="Sakai S."/>
            <person name="Imachi H."/>
            <person name="Hanada S."/>
            <person name="Ohashi A."/>
            <person name="Harada H."/>
            <person name="Kamagata Y."/>
        </authorList>
    </citation>
    <scope>NUCLEOTIDE SEQUENCE [LARGE SCALE GENOMIC DNA]</scope>
    <source>
        <strain evidence="3">DSM 17711 / JCM 13418 / NBRC 101707 / SANAE</strain>
    </source>
</reference>
<evidence type="ECO:0000259" key="1">
    <source>
        <dbReference type="Pfam" id="PF02579"/>
    </source>
</evidence>